<gene>
    <name evidence="12" type="ORF">F7725_026294</name>
</gene>
<dbReference type="Gene3D" id="1.25.10.10">
    <property type="entry name" value="Leucine-rich Repeat Variant"/>
    <property type="match status" value="3"/>
</dbReference>
<dbReference type="OrthoDB" id="28053at2759"/>
<dbReference type="InterPro" id="IPR050840">
    <property type="entry name" value="Adaptor_Complx_Large_Subunit"/>
</dbReference>
<comment type="subcellular location">
    <subcellularLocation>
        <location evidence="1">Cytoplasmic vesicle membrane</location>
    </subcellularLocation>
    <subcellularLocation>
        <location evidence="9">Endomembrane system</location>
        <topology evidence="9">Peripheral membrane protein</topology>
        <orientation evidence="9">Cytoplasmic side</orientation>
    </subcellularLocation>
    <subcellularLocation>
        <location evidence="2">Golgi apparatus</location>
    </subcellularLocation>
</comment>
<evidence type="ECO:0000256" key="10">
    <source>
        <dbReference type="PIRNR" id="PIRNR037094"/>
    </source>
</evidence>
<dbReference type="InterPro" id="IPR016024">
    <property type="entry name" value="ARM-type_fold"/>
</dbReference>
<evidence type="ECO:0000256" key="2">
    <source>
        <dbReference type="ARBA" id="ARBA00004555"/>
    </source>
</evidence>
<feature type="domain" description="GAE" evidence="11">
    <location>
        <begin position="590"/>
        <end position="705"/>
    </location>
</feature>
<dbReference type="Gene3D" id="2.60.40.1230">
    <property type="match status" value="1"/>
</dbReference>
<dbReference type="SMART" id="SM00809">
    <property type="entry name" value="Alpha_adaptinC2"/>
    <property type="match status" value="1"/>
</dbReference>
<evidence type="ECO:0000256" key="1">
    <source>
        <dbReference type="ARBA" id="ARBA00004156"/>
    </source>
</evidence>
<dbReference type="GO" id="GO:0030121">
    <property type="term" value="C:AP-1 adaptor complex"/>
    <property type="evidence" value="ECO:0007669"/>
    <property type="project" value="InterPro"/>
</dbReference>
<evidence type="ECO:0000259" key="11">
    <source>
        <dbReference type="PROSITE" id="PS50180"/>
    </source>
</evidence>
<proteinExistence type="inferred from homology"/>
<organism evidence="12 13">
    <name type="scientific">Dissostichus mawsoni</name>
    <name type="common">Antarctic cod</name>
    <dbReference type="NCBI Taxonomy" id="36200"/>
    <lineage>
        <taxon>Eukaryota</taxon>
        <taxon>Metazoa</taxon>
        <taxon>Chordata</taxon>
        <taxon>Craniata</taxon>
        <taxon>Vertebrata</taxon>
        <taxon>Euteleostomi</taxon>
        <taxon>Actinopterygii</taxon>
        <taxon>Neopterygii</taxon>
        <taxon>Teleostei</taxon>
        <taxon>Neoteleostei</taxon>
        <taxon>Acanthomorphata</taxon>
        <taxon>Eupercaria</taxon>
        <taxon>Perciformes</taxon>
        <taxon>Notothenioidei</taxon>
        <taxon>Nototheniidae</taxon>
        <taxon>Dissostichus</taxon>
    </lineage>
</organism>
<dbReference type="EMBL" id="JAAKFY010000027">
    <property type="protein sequence ID" value="KAF3832629.1"/>
    <property type="molecule type" value="Genomic_DNA"/>
</dbReference>
<dbReference type="PIRSF" id="PIRSF037094">
    <property type="entry name" value="AP1_complex_gamma"/>
    <property type="match status" value="1"/>
</dbReference>
<dbReference type="GO" id="GO:0016192">
    <property type="term" value="P:vesicle-mediated transport"/>
    <property type="evidence" value="ECO:0007669"/>
    <property type="project" value="InterPro"/>
</dbReference>
<accession>A0A7J5X7L4</accession>
<dbReference type="AlphaFoldDB" id="A0A7J5X7L4"/>
<comment type="caution">
    <text evidence="12">The sequence shown here is derived from an EMBL/GenBank/DDBJ whole genome shotgun (WGS) entry which is preliminary data.</text>
</comment>
<evidence type="ECO:0000256" key="9">
    <source>
        <dbReference type="ARBA" id="ARBA00029433"/>
    </source>
</evidence>
<dbReference type="InterPro" id="IPR013041">
    <property type="entry name" value="Clathrin_app_Ig-like_sf"/>
</dbReference>
<protein>
    <recommendedName>
        <fullName evidence="10">AP-1 complex subunit gamma</fullName>
    </recommendedName>
</protein>
<keyword evidence="13" id="KW-1185">Reference proteome</keyword>
<comment type="similarity">
    <text evidence="3 10">Belongs to the adaptor complexes large subunit family.</text>
</comment>
<evidence type="ECO:0000313" key="13">
    <source>
        <dbReference type="Proteomes" id="UP000518266"/>
    </source>
</evidence>
<evidence type="ECO:0000256" key="5">
    <source>
        <dbReference type="ARBA" id="ARBA00022927"/>
    </source>
</evidence>
<dbReference type="SUPFAM" id="SSF49348">
    <property type="entry name" value="Clathrin adaptor appendage domain"/>
    <property type="match status" value="1"/>
</dbReference>
<keyword evidence="8 10" id="KW-0968">Cytoplasmic vesicle</keyword>
<name>A0A7J5X7L4_DISMA</name>
<keyword evidence="4 10" id="KW-0813">Transport</keyword>
<dbReference type="PANTHER" id="PTHR22780">
    <property type="entry name" value="ADAPTIN, ALPHA/GAMMA/EPSILON"/>
    <property type="match status" value="1"/>
</dbReference>
<dbReference type="InterPro" id="IPR011989">
    <property type="entry name" value="ARM-like"/>
</dbReference>
<evidence type="ECO:0000256" key="8">
    <source>
        <dbReference type="ARBA" id="ARBA00023329"/>
    </source>
</evidence>
<reference evidence="12 13" key="1">
    <citation type="submission" date="2020-03" db="EMBL/GenBank/DDBJ databases">
        <title>Dissostichus mawsoni Genome sequencing and assembly.</title>
        <authorList>
            <person name="Park H."/>
        </authorList>
    </citation>
    <scope>NUCLEOTIDE SEQUENCE [LARGE SCALE GENOMIC DNA]</scope>
    <source>
        <strain evidence="12">DM0001</strain>
        <tissue evidence="12">Muscle</tissue>
    </source>
</reference>
<evidence type="ECO:0000313" key="12">
    <source>
        <dbReference type="EMBL" id="KAF3832629.1"/>
    </source>
</evidence>
<dbReference type="GO" id="GO:0006886">
    <property type="term" value="P:intracellular protein transport"/>
    <property type="evidence" value="ECO:0007669"/>
    <property type="project" value="UniProtKB-UniRule"/>
</dbReference>
<dbReference type="Pfam" id="PF01602">
    <property type="entry name" value="Adaptin_N"/>
    <property type="match status" value="1"/>
</dbReference>
<dbReference type="Pfam" id="PF02883">
    <property type="entry name" value="Alpha_adaptinC2"/>
    <property type="match status" value="1"/>
</dbReference>
<evidence type="ECO:0000256" key="6">
    <source>
        <dbReference type="ARBA" id="ARBA00023034"/>
    </source>
</evidence>
<keyword evidence="7 10" id="KW-0472">Membrane</keyword>
<evidence type="ECO:0000256" key="7">
    <source>
        <dbReference type="ARBA" id="ARBA00023136"/>
    </source>
</evidence>
<keyword evidence="5 10" id="KW-0653">Protein transport</keyword>
<evidence type="ECO:0000256" key="4">
    <source>
        <dbReference type="ARBA" id="ARBA00022448"/>
    </source>
</evidence>
<sequence length="710" mass="78949">MPAPIRLRELIRTIRTARTQAEEREMIQKECAAIRSSFREEDNTYRCRNVAKLLYMHMLGYPAHFGQLECLKLIASQKFTDKRIGYLGAMLLLDERQDVHLLMTNCIKNDLNHSTQYVQGLALCTLGCMGSSEMCRDLAGEVEKLLKTSNSYLRKKLVPQLVRILKNLIMSGYSPEHDVSGISDPFLQVATNTETSKNVGNAILYETVLTIMDIKSESGLRVLAINILGRFLLNNDKNIRYVALTSLLKTVQTDHNAVQRHRSTIVDCLKDLDVSIKRRAMELSFALVNGNNIRGMMKELLYFLDSCDPEFKADCASGVFLAAEKYAPSKRWHIDTIMRVLTTAGSYVRDDSVPNLIQLITNSVEMHAYTVQRLYKALLDDISQQPLVQVASWCIGEYGDLLVSGQCEEEEPIQVTEDEVLDVLEGLLCPTCLHLRIKKVVSIYGSSIDVELQQRAVEYNALFKKYDHMRPALLERMPIMEKTATNGPTEIVQTNGETEPSVVETKHLPPVTQPANQANDLLDLLGGNDVPVIQTTMPTKPASAGGELLDLLGDLSLSGGPTPAPAPSSQPSFLLDGLTSQPLFNDIATAAIPPMTAYNKNGLKIDFTFERANPNPNVAVITIHASNSADADMTEFVFQAAVPKTFQLQLLSPSSNVVPALNQGTVTQVIRVLNPQKQQLRMRIKLTYTLKGSPVQDLAEVNNFPPQSWQ</sequence>
<dbReference type="PROSITE" id="PS50180">
    <property type="entry name" value="GAE"/>
    <property type="match status" value="1"/>
</dbReference>
<dbReference type="Proteomes" id="UP000518266">
    <property type="component" value="Unassembled WGS sequence"/>
</dbReference>
<dbReference type="SUPFAM" id="SSF48371">
    <property type="entry name" value="ARM repeat"/>
    <property type="match status" value="1"/>
</dbReference>
<dbReference type="InterPro" id="IPR017107">
    <property type="entry name" value="AP1_complex_gsu"/>
</dbReference>
<dbReference type="InterPro" id="IPR008153">
    <property type="entry name" value="GAE_dom"/>
</dbReference>
<evidence type="ECO:0000256" key="3">
    <source>
        <dbReference type="ARBA" id="ARBA00006613"/>
    </source>
</evidence>
<dbReference type="InterPro" id="IPR002553">
    <property type="entry name" value="Clathrin/coatomer_adapt-like_N"/>
</dbReference>
<keyword evidence="6 10" id="KW-0333">Golgi apparatus</keyword>
<dbReference type="InterPro" id="IPR008152">
    <property type="entry name" value="Clathrin_a/b/g-adaptin_app_Ig"/>
</dbReference>